<keyword evidence="3" id="KW-1185">Reference proteome</keyword>
<dbReference type="Proteomes" id="UP000597877">
    <property type="component" value="Unassembled WGS sequence"/>
</dbReference>
<keyword evidence="1" id="KW-0175">Coiled coil</keyword>
<proteinExistence type="predicted"/>
<name>A0ABR7F1F4_9FIRM</name>
<reference evidence="2 3" key="1">
    <citation type="submission" date="2020-08" db="EMBL/GenBank/DDBJ databases">
        <title>Genome public.</title>
        <authorList>
            <person name="Liu C."/>
            <person name="Sun Q."/>
        </authorList>
    </citation>
    <scope>NUCLEOTIDE SEQUENCE [LARGE SCALE GENOMIC DNA]</scope>
    <source>
        <strain evidence="2 3">BX4</strain>
    </source>
</reference>
<dbReference type="RefSeq" id="WP_186840199.1">
    <property type="nucleotide sequence ID" value="NZ_JACOOZ010000003.1"/>
</dbReference>
<evidence type="ECO:0000313" key="2">
    <source>
        <dbReference type="EMBL" id="MBC5667418.1"/>
    </source>
</evidence>
<protein>
    <submittedName>
        <fullName evidence="2">Uncharacterized protein</fullName>
    </submittedName>
</protein>
<accession>A0ABR7F1F4</accession>
<comment type="caution">
    <text evidence="2">The sequence shown here is derived from an EMBL/GenBank/DDBJ whole genome shotgun (WGS) entry which is preliminary data.</text>
</comment>
<feature type="coiled-coil region" evidence="1">
    <location>
        <begin position="160"/>
        <end position="187"/>
    </location>
</feature>
<dbReference type="EMBL" id="JACOOZ010000003">
    <property type="protein sequence ID" value="MBC5667418.1"/>
    <property type="molecule type" value="Genomic_DNA"/>
</dbReference>
<organism evidence="2 3">
    <name type="scientific">Eubacterium segne</name>
    <dbReference type="NCBI Taxonomy" id="2763045"/>
    <lineage>
        <taxon>Bacteria</taxon>
        <taxon>Bacillati</taxon>
        <taxon>Bacillota</taxon>
        <taxon>Clostridia</taxon>
        <taxon>Eubacteriales</taxon>
        <taxon>Eubacteriaceae</taxon>
        <taxon>Eubacterium</taxon>
    </lineage>
</organism>
<evidence type="ECO:0000256" key="1">
    <source>
        <dbReference type="SAM" id="Coils"/>
    </source>
</evidence>
<sequence length="252" mass="29503">MRLDYFTLLSPTSFYIENVGNIFSPKLKDISKIGIDVYNFYISLLLFNPKTYFGIIGKLKEYEENNIELTSQETYELFVSSEYIATLLQNAFNFFFIQNVVFYQEEKCFLVAKDLNDIKNTVIGVINVSNYQYVTDLILQFNNIHKSEEYDMNKIKSKKALEIVKKIQKAKKQIKSQKENNENVDLGNIVSVVANKHPSINMTNIYDLTIYQLWDSYIRLINNNIYNIQSTNMAVWGNKDFDISSWTKKIDN</sequence>
<evidence type="ECO:0000313" key="3">
    <source>
        <dbReference type="Proteomes" id="UP000597877"/>
    </source>
</evidence>
<gene>
    <name evidence="2" type="ORF">H8S00_05395</name>
</gene>